<comment type="caution">
    <text evidence="8">The sequence shown here is derived from an EMBL/GenBank/DDBJ whole genome shotgun (WGS) entry which is preliminary data.</text>
</comment>
<dbReference type="AlphaFoldDB" id="A0A930UFN4"/>
<dbReference type="Pfam" id="PF01632">
    <property type="entry name" value="Ribosomal_L35p"/>
    <property type="match status" value="1"/>
</dbReference>
<dbReference type="SUPFAM" id="SSF143034">
    <property type="entry name" value="L35p-like"/>
    <property type="match status" value="1"/>
</dbReference>
<name>A0A930UFN4_9GAMM</name>
<keyword evidence="2 5" id="KW-0689">Ribosomal protein</keyword>
<comment type="similarity">
    <text evidence="1 5 6">Belongs to the bacterial ribosomal protein bL35 family.</text>
</comment>
<dbReference type="PROSITE" id="PS00936">
    <property type="entry name" value="RIBOSOMAL_L35"/>
    <property type="match status" value="1"/>
</dbReference>
<keyword evidence="3 5" id="KW-0687">Ribonucleoprotein</keyword>
<dbReference type="NCBIfam" id="TIGR00001">
    <property type="entry name" value="rpmI_bact"/>
    <property type="match status" value="1"/>
</dbReference>
<evidence type="ECO:0000313" key="9">
    <source>
        <dbReference type="Proteomes" id="UP000604381"/>
    </source>
</evidence>
<evidence type="ECO:0000256" key="7">
    <source>
        <dbReference type="SAM" id="MobiDB-lite"/>
    </source>
</evidence>
<keyword evidence="9" id="KW-1185">Reference proteome</keyword>
<evidence type="ECO:0000256" key="6">
    <source>
        <dbReference type="RuleBase" id="RU000568"/>
    </source>
</evidence>
<protein>
    <recommendedName>
        <fullName evidence="4 5">Large ribosomal subunit protein bL35</fullName>
    </recommendedName>
</protein>
<evidence type="ECO:0000256" key="5">
    <source>
        <dbReference type="HAMAP-Rule" id="MF_00514"/>
    </source>
</evidence>
<dbReference type="HAMAP" id="MF_00514">
    <property type="entry name" value="Ribosomal_bL35"/>
    <property type="match status" value="1"/>
</dbReference>
<dbReference type="PRINTS" id="PR00064">
    <property type="entry name" value="RIBOSOMALL35"/>
</dbReference>
<dbReference type="InterPro" id="IPR037229">
    <property type="entry name" value="Ribosomal_bL35_sf"/>
</dbReference>
<feature type="compositionally biased region" description="Basic residues" evidence="7">
    <location>
        <begin position="10"/>
        <end position="44"/>
    </location>
</feature>
<evidence type="ECO:0000256" key="3">
    <source>
        <dbReference type="ARBA" id="ARBA00023274"/>
    </source>
</evidence>
<evidence type="ECO:0000313" key="8">
    <source>
        <dbReference type="EMBL" id="MBF2735719.1"/>
    </source>
</evidence>
<organism evidence="8 9">
    <name type="scientific">Candidatus Amphirhobacter heronislandensis</name>
    <dbReference type="NCBI Taxonomy" id="1732024"/>
    <lineage>
        <taxon>Bacteria</taxon>
        <taxon>Pseudomonadati</taxon>
        <taxon>Pseudomonadota</taxon>
        <taxon>Gammaproteobacteria</taxon>
        <taxon>Candidatus Tethybacterales</taxon>
        <taxon>Candidatus Tethybacteraceae</taxon>
        <taxon>Candidatus Amphirhobacter</taxon>
    </lineage>
</organism>
<accession>A0A930UFN4</accession>
<sequence length="66" mass="7440">MPKMKTNRAAAKRFRSNGKGALRHGRSNKRHMLTHKSARRRRQLRGNARAGAADLGRLRGMLPYSG</sequence>
<dbReference type="Proteomes" id="UP000604381">
    <property type="component" value="Unassembled WGS sequence"/>
</dbReference>
<dbReference type="PANTHER" id="PTHR33343">
    <property type="entry name" value="54S RIBOSOMAL PROTEIN BL35M"/>
    <property type="match status" value="1"/>
</dbReference>
<evidence type="ECO:0000256" key="2">
    <source>
        <dbReference type="ARBA" id="ARBA00022980"/>
    </source>
</evidence>
<evidence type="ECO:0000256" key="1">
    <source>
        <dbReference type="ARBA" id="ARBA00006598"/>
    </source>
</evidence>
<evidence type="ECO:0000256" key="4">
    <source>
        <dbReference type="ARBA" id="ARBA00071664"/>
    </source>
</evidence>
<reference evidence="8" key="1">
    <citation type="submission" date="2020-10" db="EMBL/GenBank/DDBJ databases">
        <title>An improved Amphimedon queenslandica hologenome assembly reveals how three proteobacterial symbionts can extend the metabolic phenotypic of their marine sponge host.</title>
        <authorList>
            <person name="Degnan B."/>
            <person name="Degnan S."/>
            <person name="Xiang X."/>
        </authorList>
    </citation>
    <scope>NUCLEOTIDE SEQUENCE</scope>
    <source>
        <strain evidence="8">AqS2</strain>
    </source>
</reference>
<dbReference type="InterPro" id="IPR018265">
    <property type="entry name" value="Ribosomal_bL35_CS"/>
</dbReference>
<dbReference type="EMBL" id="JADHEI010000050">
    <property type="protein sequence ID" value="MBF2735719.1"/>
    <property type="molecule type" value="Genomic_DNA"/>
</dbReference>
<dbReference type="Gene3D" id="4.10.410.60">
    <property type="match status" value="1"/>
</dbReference>
<dbReference type="GO" id="GO:0006412">
    <property type="term" value="P:translation"/>
    <property type="evidence" value="ECO:0007669"/>
    <property type="project" value="UniProtKB-UniRule"/>
</dbReference>
<dbReference type="InterPro" id="IPR021137">
    <property type="entry name" value="Ribosomal_bL35-like"/>
</dbReference>
<dbReference type="FunFam" id="4.10.410.60:FF:000001">
    <property type="entry name" value="50S ribosomal protein L35"/>
    <property type="match status" value="1"/>
</dbReference>
<dbReference type="PANTHER" id="PTHR33343:SF1">
    <property type="entry name" value="LARGE RIBOSOMAL SUBUNIT PROTEIN BL35M"/>
    <property type="match status" value="1"/>
</dbReference>
<dbReference type="InterPro" id="IPR001706">
    <property type="entry name" value="Ribosomal_bL35"/>
</dbReference>
<dbReference type="GO" id="GO:0003735">
    <property type="term" value="F:structural constituent of ribosome"/>
    <property type="evidence" value="ECO:0007669"/>
    <property type="project" value="InterPro"/>
</dbReference>
<proteinExistence type="inferred from homology"/>
<gene>
    <name evidence="5 8" type="primary">rpmI</name>
    <name evidence="8" type="ORF">ISN26_06580</name>
</gene>
<dbReference type="GO" id="GO:0022625">
    <property type="term" value="C:cytosolic large ribosomal subunit"/>
    <property type="evidence" value="ECO:0007669"/>
    <property type="project" value="TreeGrafter"/>
</dbReference>
<feature type="region of interest" description="Disordered" evidence="7">
    <location>
        <begin position="1"/>
        <end position="53"/>
    </location>
</feature>